<dbReference type="VEuPathDB" id="TrichDB:TVAGG3_0660480"/>
<accession>A2F667</accession>
<dbReference type="PANTHER" id="PTHR24159">
    <property type="match status" value="1"/>
</dbReference>
<gene>
    <name evidence="1" type="ORF">TVAG_427480</name>
</gene>
<reference evidence="1" key="2">
    <citation type="journal article" date="2007" name="Science">
        <title>Draft genome sequence of the sexually transmitted pathogen Trichomonas vaginalis.</title>
        <authorList>
            <person name="Carlton J.M."/>
            <person name="Hirt R.P."/>
            <person name="Silva J.C."/>
            <person name="Delcher A.L."/>
            <person name="Schatz M."/>
            <person name="Zhao Q."/>
            <person name="Wortman J.R."/>
            <person name="Bidwell S.L."/>
            <person name="Alsmark U.C.M."/>
            <person name="Besteiro S."/>
            <person name="Sicheritz-Ponten T."/>
            <person name="Noel C.J."/>
            <person name="Dacks J.B."/>
            <person name="Foster P.G."/>
            <person name="Simillion C."/>
            <person name="Van de Peer Y."/>
            <person name="Miranda-Saavedra D."/>
            <person name="Barton G.J."/>
            <person name="Westrop G.D."/>
            <person name="Mueller S."/>
            <person name="Dessi D."/>
            <person name="Fiori P.L."/>
            <person name="Ren Q."/>
            <person name="Paulsen I."/>
            <person name="Zhang H."/>
            <person name="Bastida-Corcuera F.D."/>
            <person name="Simoes-Barbosa A."/>
            <person name="Brown M.T."/>
            <person name="Hayes R.D."/>
            <person name="Mukherjee M."/>
            <person name="Okumura C.Y."/>
            <person name="Schneider R."/>
            <person name="Smith A.J."/>
            <person name="Vanacova S."/>
            <person name="Villalvazo M."/>
            <person name="Haas B.J."/>
            <person name="Pertea M."/>
            <person name="Feldblyum T.V."/>
            <person name="Utterback T.R."/>
            <person name="Shu C.L."/>
            <person name="Osoegawa K."/>
            <person name="de Jong P.J."/>
            <person name="Hrdy I."/>
            <person name="Horvathova L."/>
            <person name="Zubacova Z."/>
            <person name="Dolezal P."/>
            <person name="Malik S.B."/>
            <person name="Logsdon J.M. Jr."/>
            <person name="Henze K."/>
            <person name="Gupta A."/>
            <person name="Wang C.C."/>
            <person name="Dunne R.L."/>
            <person name="Upcroft J.A."/>
            <person name="Upcroft P."/>
            <person name="White O."/>
            <person name="Salzberg S.L."/>
            <person name="Tang P."/>
            <person name="Chiu C.-H."/>
            <person name="Lee Y.-S."/>
            <person name="Embley T.M."/>
            <person name="Coombs G.H."/>
            <person name="Mottram J.C."/>
            <person name="Tachezy J."/>
            <person name="Fraser-Liggett C.M."/>
            <person name="Johnson P.J."/>
        </authorList>
    </citation>
    <scope>NUCLEOTIDE SEQUENCE [LARGE SCALE GENOMIC DNA]</scope>
    <source>
        <strain evidence="1">G3</strain>
    </source>
</reference>
<organism evidence="1 2">
    <name type="scientific">Trichomonas vaginalis (strain ATCC PRA-98 / G3)</name>
    <dbReference type="NCBI Taxonomy" id="412133"/>
    <lineage>
        <taxon>Eukaryota</taxon>
        <taxon>Metamonada</taxon>
        <taxon>Parabasalia</taxon>
        <taxon>Trichomonadida</taxon>
        <taxon>Trichomonadidae</taxon>
        <taxon>Trichomonas</taxon>
    </lineage>
</organism>
<dbReference type="AlphaFoldDB" id="A2F667"/>
<proteinExistence type="predicted"/>
<dbReference type="SMR" id="A2F667"/>
<name>A2F667_TRIV3</name>
<protein>
    <recommendedName>
        <fullName evidence="3">DUF3447 domain-containing protein</fullName>
    </recommendedName>
</protein>
<dbReference type="VEuPathDB" id="TrichDB:TVAG_427480"/>
<dbReference type="EMBL" id="DS113632">
    <property type="protein sequence ID" value="EAX99584.1"/>
    <property type="molecule type" value="Genomic_DNA"/>
</dbReference>
<evidence type="ECO:0000313" key="2">
    <source>
        <dbReference type="Proteomes" id="UP000001542"/>
    </source>
</evidence>
<keyword evidence="2" id="KW-1185">Reference proteome</keyword>
<dbReference type="RefSeq" id="XP_001312514.1">
    <property type="nucleotide sequence ID" value="XM_001312513.1"/>
</dbReference>
<reference evidence="1" key="1">
    <citation type="submission" date="2006-10" db="EMBL/GenBank/DDBJ databases">
        <authorList>
            <person name="Amadeo P."/>
            <person name="Zhao Q."/>
            <person name="Wortman J."/>
            <person name="Fraser-Liggett C."/>
            <person name="Carlton J."/>
        </authorList>
    </citation>
    <scope>NUCLEOTIDE SEQUENCE</scope>
    <source>
        <strain evidence="1">G3</strain>
    </source>
</reference>
<dbReference type="PANTHER" id="PTHR24159:SF5">
    <property type="entry name" value="ANK_REP_REGION DOMAIN-CONTAINING PROTEIN"/>
    <property type="match status" value="1"/>
</dbReference>
<evidence type="ECO:0000313" key="1">
    <source>
        <dbReference type="EMBL" id="EAX99584.1"/>
    </source>
</evidence>
<dbReference type="Proteomes" id="UP000001542">
    <property type="component" value="Unassembled WGS sequence"/>
</dbReference>
<sequence length="218" mass="25409">MAETEYDEKLYNKLIEKYKDYIDTIDKLYNIKPEFIEDLYTNINALIKKYKMLPCFFINTIALFIQEDPSAIKSYWTIIELLMKEHIPEIGFIALEYPDNLKTLLKKNYKKNLTCAKKIKIQGKQEKILAPFPERSIEFHLLNDDVDFLKEKSKKVDESTLSKCCQFGAITCYNYLKSIGCKPSSNNVSAAIAGKNKEIIMDVLNNIETKDGLWLQYQ</sequence>
<dbReference type="KEGG" id="tva:4757390"/>
<evidence type="ECO:0008006" key="3">
    <source>
        <dbReference type="Google" id="ProtNLM"/>
    </source>
</evidence>
<dbReference type="InParanoid" id="A2F667"/>